<dbReference type="NCBIfam" id="TIGR01200">
    <property type="entry name" value="GLPGLI"/>
    <property type="match status" value="1"/>
</dbReference>
<evidence type="ECO:0000313" key="1">
    <source>
        <dbReference type="EMBL" id="MCC4214180.1"/>
    </source>
</evidence>
<keyword evidence="2" id="KW-1185">Reference proteome</keyword>
<reference evidence="1 2" key="1">
    <citation type="submission" date="2021-11" db="EMBL/GenBank/DDBJ databases">
        <title>Seasonal and diel survey of microbial diversity of the Tyrrhenian coast.</title>
        <authorList>
            <person name="Gattoni G."/>
            <person name="Corral P."/>
        </authorList>
    </citation>
    <scope>NUCLEOTIDE SEQUENCE [LARGE SCALE GENOMIC DNA]</scope>
    <source>
        <strain evidence="1 2">Mr9</strain>
    </source>
</reference>
<accession>A0ABS8GX12</accession>
<sequence>MKNLLMLFMILFFQLGYSQINNGEIHYRVSIDVEKNIKEIEAMSISPGVKARLLDSYSNAKPVQLILKFQTDIAFNEGEIDLNNLKTSNTMLVQSGAKKQTYTTQNPQRILTTGGLMGGVLIEENLPVWALVDETKKIGDYKCYKARGYILGEGNSGPVKKEFEAWYTPEIPVQYGPYLYSGLPGLVLQVNFDDDLRFEATEISLNLPDFKEIQLPNLKVISRTEANQKLKGYLRD</sequence>
<dbReference type="EMBL" id="JAJGMW010000025">
    <property type="protein sequence ID" value="MCC4214180.1"/>
    <property type="molecule type" value="Genomic_DNA"/>
</dbReference>
<dbReference type="RefSeq" id="WP_228231244.1">
    <property type="nucleotide sequence ID" value="NZ_JAJGMW010000025.1"/>
</dbReference>
<gene>
    <name evidence="1" type="ORF">LLW17_15745</name>
</gene>
<comment type="caution">
    <text evidence="1">The sequence shown here is derived from an EMBL/GenBank/DDBJ whole genome shotgun (WGS) entry which is preliminary data.</text>
</comment>
<name>A0ABS8GX12_9FLAO</name>
<dbReference type="Proteomes" id="UP001197770">
    <property type="component" value="Unassembled WGS sequence"/>
</dbReference>
<dbReference type="Pfam" id="PF09697">
    <property type="entry name" value="Porph_ging"/>
    <property type="match status" value="1"/>
</dbReference>
<organism evidence="1 2">
    <name type="scientific">Leeuwenhoekiella parthenopeia</name>
    <dbReference type="NCBI Taxonomy" id="2890320"/>
    <lineage>
        <taxon>Bacteria</taxon>
        <taxon>Pseudomonadati</taxon>
        <taxon>Bacteroidota</taxon>
        <taxon>Flavobacteriia</taxon>
        <taxon>Flavobacteriales</taxon>
        <taxon>Flavobacteriaceae</taxon>
        <taxon>Leeuwenhoekiella</taxon>
    </lineage>
</organism>
<protein>
    <submittedName>
        <fullName evidence="1">GLPGLI family protein</fullName>
    </submittedName>
</protein>
<dbReference type="InterPro" id="IPR005901">
    <property type="entry name" value="GLPGLI"/>
</dbReference>
<evidence type="ECO:0000313" key="2">
    <source>
        <dbReference type="Proteomes" id="UP001197770"/>
    </source>
</evidence>
<proteinExistence type="predicted"/>